<protein>
    <recommendedName>
        <fullName evidence="2">RNA helicase</fullName>
        <ecNumber evidence="2">3.6.4.13</ecNumber>
    </recommendedName>
</protein>
<dbReference type="InterPro" id="IPR038294">
    <property type="entry name" value="SLBP_RNA_bind_sf"/>
</dbReference>
<dbReference type="GO" id="GO:0007076">
    <property type="term" value="P:mitotic chromosome condensation"/>
    <property type="evidence" value="ECO:0007669"/>
    <property type="project" value="UniProtKB-ARBA"/>
</dbReference>
<dbReference type="GO" id="GO:0016787">
    <property type="term" value="F:hydrolase activity"/>
    <property type="evidence" value="ECO:0007669"/>
    <property type="project" value="UniProtKB-KW"/>
</dbReference>
<evidence type="ECO:0000256" key="9">
    <source>
        <dbReference type="PROSITE-ProRule" id="PRU00552"/>
    </source>
</evidence>
<dbReference type="SMART" id="SM00487">
    <property type="entry name" value="DEXDc"/>
    <property type="match status" value="1"/>
</dbReference>
<dbReference type="Gene3D" id="1.10.8.1120">
    <property type="entry name" value="Histone RNA hairpin-binding protein RNA-binding domain"/>
    <property type="match status" value="1"/>
</dbReference>
<dbReference type="PROSITE" id="PS51195">
    <property type="entry name" value="Q_MOTIF"/>
    <property type="match status" value="1"/>
</dbReference>
<dbReference type="InterPro" id="IPR027417">
    <property type="entry name" value="P-loop_NTPase"/>
</dbReference>
<keyword evidence="4" id="KW-0378">Hydrolase</keyword>
<dbReference type="GO" id="GO:0003724">
    <property type="term" value="F:RNA helicase activity"/>
    <property type="evidence" value="ECO:0007669"/>
    <property type="project" value="UniProtKB-EC"/>
</dbReference>
<keyword evidence="3" id="KW-0547">Nucleotide-binding</keyword>
<comment type="catalytic activity">
    <reaction evidence="8">
        <text>ATP + H2O = ADP + phosphate + H(+)</text>
        <dbReference type="Rhea" id="RHEA:13065"/>
        <dbReference type="ChEBI" id="CHEBI:15377"/>
        <dbReference type="ChEBI" id="CHEBI:15378"/>
        <dbReference type="ChEBI" id="CHEBI:30616"/>
        <dbReference type="ChEBI" id="CHEBI:43474"/>
        <dbReference type="ChEBI" id="CHEBI:456216"/>
        <dbReference type="EC" id="3.6.4.13"/>
    </reaction>
</comment>
<dbReference type="Proteomes" id="UP000827092">
    <property type="component" value="Unassembled WGS sequence"/>
</dbReference>
<dbReference type="GO" id="GO:0005524">
    <property type="term" value="F:ATP binding"/>
    <property type="evidence" value="ECO:0007669"/>
    <property type="project" value="UniProtKB-KW"/>
</dbReference>
<organism evidence="13 14">
    <name type="scientific">Oedothorax gibbosus</name>
    <dbReference type="NCBI Taxonomy" id="931172"/>
    <lineage>
        <taxon>Eukaryota</taxon>
        <taxon>Metazoa</taxon>
        <taxon>Ecdysozoa</taxon>
        <taxon>Arthropoda</taxon>
        <taxon>Chelicerata</taxon>
        <taxon>Arachnida</taxon>
        <taxon>Araneae</taxon>
        <taxon>Araneomorphae</taxon>
        <taxon>Entelegynae</taxon>
        <taxon>Araneoidea</taxon>
        <taxon>Linyphiidae</taxon>
        <taxon>Erigoninae</taxon>
        <taxon>Oedothorax</taxon>
    </lineage>
</organism>
<evidence type="ECO:0000256" key="6">
    <source>
        <dbReference type="ARBA" id="ARBA00022840"/>
    </source>
</evidence>
<proteinExistence type="inferred from homology"/>
<evidence type="ECO:0000256" key="3">
    <source>
        <dbReference type="ARBA" id="ARBA00022741"/>
    </source>
</evidence>
<evidence type="ECO:0000256" key="7">
    <source>
        <dbReference type="ARBA" id="ARBA00022884"/>
    </source>
</evidence>
<dbReference type="EMBL" id="JAFNEN010001141">
    <property type="protein sequence ID" value="KAG8174792.1"/>
    <property type="molecule type" value="Genomic_DNA"/>
</dbReference>
<dbReference type="SUPFAM" id="SSF52540">
    <property type="entry name" value="P-loop containing nucleoside triphosphate hydrolases"/>
    <property type="match status" value="2"/>
</dbReference>
<feature type="compositionally biased region" description="Low complexity" evidence="10">
    <location>
        <begin position="744"/>
        <end position="757"/>
    </location>
</feature>
<evidence type="ECO:0000256" key="2">
    <source>
        <dbReference type="ARBA" id="ARBA00012552"/>
    </source>
</evidence>
<gene>
    <name evidence="13" type="ORF">JTE90_023194</name>
</gene>
<dbReference type="InterPro" id="IPR050079">
    <property type="entry name" value="DEAD_box_RNA_helicase"/>
</dbReference>
<feature type="short sequence motif" description="Q motif" evidence="9">
    <location>
        <begin position="13"/>
        <end position="41"/>
    </location>
</feature>
<evidence type="ECO:0000313" key="14">
    <source>
        <dbReference type="Proteomes" id="UP000827092"/>
    </source>
</evidence>
<keyword evidence="5" id="KW-0347">Helicase</keyword>
<feature type="domain" description="DEAD-box RNA helicase Q" evidence="12">
    <location>
        <begin position="13"/>
        <end position="41"/>
    </location>
</feature>
<evidence type="ECO:0000313" key="13">
    <source>
        <dbReference type="EMBL" id="KAG8174792.1"/>
    </source>
</evidence>
<dbReference type="InterPro" id="IPR029344">
    <property type="entry name" value="SLBP_RNA_bind"/>
</dbReference>
<feature type="region of interest" description="Disordered" evidence="10">
    <location>
        <begin position="673"/>
        <end position="781"/>
    </location>
</feature>
<evidence type="ECO:0000256" key="5">
    <source>
        <dbReference type="ARBA" id="ARBA00022806"/>
    </source>
</evidence>
<reference evidence="13 14" key="1">
    <citation type="journal article" date="2022" name="Nat. Ecol. Evol.">
        <title>A masculinizing supergene underlies an exaggerated male reproductive morph in a spider.</title>
        <authorList>
            <person name="Hendrickx F."/>
            <person name="De Corte Z."/>
            <person name="Sonet G."/>
            <person name="Van Belleghem S.M."/>
            <person name="Kostlbacher S."/>
            <person name="Vangestel C."/>
        </authorList>
    </citation>
    <scope>NUCLEOTIDE SEQUENCE [LARGE SCALE GENOMIC DNA]</scope>
    <source>
        <strain evidence="13">W744_W776</strain>
    </source>
</reference>
<dbReference type="GO" id="GO:0005634">
    <property type="term" value="C:nucleus"/>
    <property type="evidence" value="ECO:0007669"/>
    <property type="project" value="UniProtKB-ARBA"/>
</dbReference>
<keyword evidence="6" id="KW-0067">ATP-binding</keyword>
<dbReference type="GO" id="GO:0003729">
    <property type="term" value="F:mRNA binding"/>
    <property type="evidence" value="ECO:0007669"/>
    <property type="project" value="UniProtKB-ARBA"/>
</dbReference>
<dbReference type="InterPro" id="IPR011545">
    <property type="entry name" value="DEAD/DEAH_box_helicase_dom"/>
</dbReference>
<feature type="compositionally biased region" description="Polar residues" evidence="10">
    <location>
        <begin position="677"/>
        <end position="698"/>
    </location>
</feature>
<accession>A0AAV6TRZ8</accession>
<comment type="similarity">
    <text evidence="1">Belongs to the SLBP family.</text>
</comment>
<dbReference type="EC" id="3.6.4.13" evidence="2"/>
<feature type="domain" description="Helicase ATP-binding" evidence="11">
    <location>
        <begin position="44"/>
        <end position="222"/>
    </location>
</feature>
<dbReference type="Pfam" id="PF00270">
    <property type="entry name" value="DEAD"/>
    <property type="match status" value="1"/>
</dbReference>
<dbReference type="InterPro" id="IPR014014">
    <property type="entry name" value="RNA_helicase_DEAD_Q_motif"/>
</dbReference>
<name>A0AAV6TRZ8_9ARAC</name>
<dbReference type="GO" id="GO:0005829">
    <property type="term" value="C:cytosol"/>
    <property type="evidence" value="ECO:0007669"/>
    <property type="project" value="TreeGrafter"/>
</dbReference>
<dbReference type="Gene3D" id="3.40.50.300">
    <property type="entry name" value="P-loop containing nucleotide triphosphate hydrolases"/>
    <property type="match status" value="2"/>
</dbReference>
<sequence length="955" mass="107995">MAKVKIKSELIITRFNSFKLNDCLLEAIAYAKWKEPTPIQDKAVTLMLEGKNVLALSGVRNGKTGAYLIPIIQQILQRKHNSNIQQTTSLIIAPIEDFAKEIFKETTKLTSFCSEIVKCLHLSTTMDIDKQRTFVQKAPDIIIGTPDRVLTYLSGKTLVLQDSLHTLVIDDSDLMISLRLAHNVSDILTHLPSSYQLFIVSRSLAKVVKNFKNLSYESLVVLKVRQQTVNSSKYCYIECDDENKFVYAFGLLSSGQLKGKTVIFVKSVDCIYQLQLYFVHLGIKSLVANKEISSCLAKFDCFVKSDENVLITTNEHFVSEVTQTHENRLSTVIPFTFIHFDFPSVHSFTNCVKLFEDLKNEGLFLAFVDPNELVLLKELEHTFSSDAGLNTTQFEQFIFKIEDFETLKAKSKEVYSAITETDISNARLKDMQNKFLNTTLTNNAAEECSTKQLLPVAESSKKSAENVDKCNTFVDSKGETVTLLPTIKTEPNECNVNETGISHSKNNDALLTETSKGPNAVVLSVKIEPVEAMDVDSNMMVGTVKQELIETEVGKSIKQRLGIKPDSAANDGMENNVNVTNHEVKLEPVETEPDESVEANSTGMFHTVKSENSKQNGSNNRKSVKERLGIKTESSENENKPNNKMEVNKIELNSEPVESNDFRNRKSVKERLCLKRVSSSNKDAKTNTESVVGSNPQLQRVEFKQDNSNNGKPIHERLGNRPKPTTNSAYPHDKTENAKISRTNSQQKSSDNVSSVKKSVHERLGPKPTKGKRSHNQSRSNAASFFHEQTIPANLNVAPNRQNFSKRQRPRYFDYDGMPEDSPDQANTSNFDFAGRPLKQRKTITNSGDNDQQFKEVIPMNSKYETDPVILARRQKQIDYGKNTRGYAEYLKAIPKDQRTGRDIFTPQKHIKYSRRSWDAQIKQWRKRLHDYDPQENEDEADDVDLSDLIPMMTD</sequence>
<comment type="caution">
    <text evidence="13">The sequence shown here is derived from an EMBL/GenBank/DDBJ whole genome shotgun (WGS) entry which is preliminary data.</text>
</comment>
<evidence type="ECO:0000259" key="12">
    <source>
        <dbReference type="PROSITE" id="PS51195"/>
    </source>
</evidence>
<dbReference type="PROSITE" id="PS51192">
    <property type="entry name" value="HELICASE_ATP_BIND_1"/>
    <property type="match status" value="1"/>
</dbReference>
<dbReference type="AlphaFoldDB" id="A0AAV6TRZ8"/>
<dbReference type="PANTHER" id="PTHR47959:SF21">
    <property type="entry name" value="DEAD-BOX HELICASE 56"/>
    <property type="match status" value="1"/>
</dbReference>
<evidence type="ECO:0000256" key="10">
    <source>
        <dbReference type="SAM" id="MobiDB-lite"/>
    </source>
</evidence>
<dbReference type="InterPro" id="IPR014001">
    <property type="entry name" value="Helicase_ATP-bd"/>
</dbReference>
<feature type="compositionally biased region" description="Basic and acidic residues" evidence="10">
    <location>
        <begin position="623"/>
        <end position="649"/>
    </location>
</feature>
<evidence type="ECO:0000256" key="8">
    <source>
        <dbReference type="ARBA" id="ARBA00047984"/>
    </source>
</evidence>
<evidence type="ECO:0000256" key="1">
    <source>
        <dbReference type="ARBA" id="ARBA00006151"/>
    </source>
</evidence>
<evidence type="ECO:0000256" key="4">
    <source>
        <dbReference type="ARBA" id="ARBA00022801"/>
    </source>
</evidence>
<dbReference type="Pfam" id="PF15247">
    <property type="entry name" value="SLBP_RNA_bind"/>
    <property type="match status" value="1"/>
</dbReference>
<dbReference type="FunFam" id="1.10.8.1120:FF:000001">
    <property type="entry name" value="Histone RNA hairpin-binding protein-like"/>
    <property type="match status" value="1"/>
</dbReference>
<keyword evidence="14" id="KW-1185">Reference proteome</keyword>
<dbReference type="PANTHER" id="PTHR47959">
    <property type="entry name" value="ATP-DEPENDENT RNA HELICASE RHLE-RELATED"/>
    <property type="match status" value="1"/>
</dbReference>
<feature type="compositionally biased region" description="Acidic residues" evidence="10">
    <location>
        <begin position="934"/>
        <end position="946"/>
    </location>
</feature>
<feature type="region of interest" description="Disordered" evidence="10">
    <location>
        <begin position="565"/>
        <end position="652"/>
    </location>
</feature>
<keyword evidence="7" id="KW-0694">RNA-binding</keyword>
<evidence type="ECO:0000259" key="11">
    <source>
        <dbReference type="PROSITE" id="PS51192"/>
    </source>
</evidence>
<feature type="region of interest" description="Disordered" evidence="10">
    <location>
        <begin position="931"/>
        <end position="955"/>
    </location>
</feature>